<organism evidence="2 3">
    <name type="scientific">Perkinsus olseni</name>
    <name type="common">Perkinsus atlanticus</name>
    <dbReference type="NCBI Taxonomy" id="32597"/>
    <lineage>
        <taxon>Eukaryota</taxon>
        <taxon>Sar</taxon>
        <taxon>Alveolata</taxon>
        <taxon>Perkinsozoa</taxon>
        <taxon>Perkinsea</taxon>
        <taxon>Perkinsida</taxon>
        <taxon>Perkinsidae</taxon>
        <taxon>Perkinsus</taxon>
    </lineage>
</organism>
<keyword evidence="1" id="KW-1133">Transmembrane helix</keyword>
<evidence type="ECO:0000313" key="2">
    <source>
        <dbReference type="EMBL" id="KAF4684424.1"/>
    </source>
</evidence>
<sequence>MQDEGLACCRRLQVLRGFELSGMMRPTTASHCNGYWTAHNSTAVQAHPRGATRMNGVRICDVLRAWFFDLIGLRQHPVRSSLRQVSKFDVFISHPWCISRMDTFLSLAFVYGTGFPFFLSFSLCAVLRYAGCRVSVCLVAGWFSWLGGFICDGVFSRNNTTVFLDKYSIDQLDSSEKQESIRSMREFLEKSDEILILWSPVYNTRLWCVYEMACFLKDHHIDKVDMMPVTLFASKVITAAIEVVYWSARTALGQEYGLAIDLMYTALYGIQVCEDLMPSVICLRSDISEVDVDRLQCTFSQDRDTLIGDIKRIYGSFASFKKHVHTSFNTLLATWSTRRHMIRCGLVFGYTSAVVTFVTGRFAQTLVIFLMRASYMSCVTQGCVGLLRLGLRPTKTLARVSALFFVPLHAWAVHYLWQVYGPYVEGSDSGITFSTFPCRSVIAAGQLLILGSWLCYMLRLGISQKGNGLPMKKLVE</sequence>
<name>A0A7J6NKS0_PEROL</name>
<feature type="transmembrane region" description="Helical" evidence="1">
    <location>
        <begin position="402"/>
        <end position="420"/>
    </location>
</feature>
<gene>
    <name evidence="2" type="ORF">FOZ60_007893</name>
</gene>
<feature type="transmembrane region" description="Helical" evidence="1">
    <location>
        <begin position="369"/>
        <end position="390"/>
    </location>
</feature>
<keyword evidence="1" id="KW-0812">Transmembrane</keyword>
<accession>A0A7J6NKS0</accession>
<keyword evidence="1" id="KW-0472">Membrane</keyword>
<dbReference type="Proteomes" id="UP000541610">
    <property type="component" value="Unassembled WGS sequence"/>
</dbReference>
<evidence type="ECO:0000313" key="3">
    <source>
        <dbReference type="Proteomes" id="UP000541610"/>
    </source>
</evidence>
<dbReference type="OrthoDB" id="414158at2759"/>
<evidence type="ECO:0008006" key="4">
    <source>
        <dbReference type="Google" id="ProtNLM"/>
    </source>
</evidence>
<dbReference type="AlphaFoldDB" id="A0A7J6NKS0"/>
<feature type="transmembrane region" description="Helical" evidence="1">
    <location>
        <begin position="344"/>
        <end position="363"/>
    </location>
</feature>
<comment type="caution">
    <text evidence="2">The sequence shown here is derived from an EMBL/GenBank/DDBJ whole genome shotgun (WGS) entry which is preliminary data.</text>
</comment>
<reference evidence="2 3" key="1">
    <citation type="submission" date="2020-04" db="EMBL/GenBank/DDBJ databases">
        <title>Perkinsus olseni comparative genomics.</title>
        <authorList>
            <person name="Bogema D.R."/>
        </authorList>
    </citation>
    <scope>NUCLEOTIDE SEQUENCE [LARGE SCALE GENOMIC DNA]</scope>
    <source>
        <strain evidence="2">00978-12</strain>
    </source>
</reference>
<evidence type="ECO:0000256" key="1">
    <source>
        <dbReference type="SAM" id="Phobius"/>
    </source>
</evidence>
<protein>
    <recommendedName>
        <fullName evidence="4">TIR domain-containing protein</fullName>
    </recommendedName>
</protein>
<proteinExistence type="predicted"/>
<feature type="transmembrane region" description="Helical" evidence="1">
    <location>
        <begin position="108"/>
        <end position="130"/>
    </location>
</feature>
<dbReference type="EMBL" id="JABANP010000313">
    <property type="protein sequence ID" value="KAF4684424.1"/>
    <property type="molecule type" value="Genomic_DNA"/>
</dbReference>
<feature type="transmembrane region" description="Helical" evidence="1">
    <location>
        <begin position="136"/>
        <end position="155"/>
    </location>
</feature>
<feature type="transmembrane region" description="Helical" evidence="1">
    <location>
        <begin position="440"/>
        <end position="462"/>
    </location>
</feature>